<proteinExistence type="predicted"/>
<evidence type="ECO:0000259" key="1">
    <source>
        <dbReference type="Pfam" id="PF13843"/>
    </source>
</evidence>
<dbReference type="Proteomes" id="UP000499080">
    <property type="component" value="Unassembled WGS sequence"/>
</dbReference>
<accession>A0A4Y2SL79</accession>
<dbReference type="OrthoDB" id="6771323at2759"/>
<reference evidence="2 3" key="1">
    <citation type="journal article" date="2019" name="Sci. Rep.">
        <title>Orb-weaving spider Araneus ventricosus genome elucidates the spidroin gene catalogue.</title>
        <authorList>
            <person name="Kono N."/>
            <person name="Nakamura H."/>
            <person name="Ohtoshi R."/>
            <person name="Moran D.A.P."/>
            <person name="Shinohara A."/>
            <person name="Yoshida Y."/>
            <person name="Fujiwara M."/>
            <person name="Mori M."/>
            <person name="Tomita M."/>
            <person name="Arakawa K."/>
        </authorList>
    </citation>
    <scope>NUCLEOTIDE SEQUENCE [LARGE SCALE GENOMIC DNA]</scope>
</reference>
<dbReference type="InterPro" id="IPR029526">
    <property type="entry name" value="PGBD"/>
</dbReference>
<feature type="domain" description="PiggyBac transposable element-derived protein" evidence="1">
    <location>
        <begin position="15"/>
        <end position="186"/>
    </location>
</feature>
<sequence length="186" mass="22305">MEDDGEFNEVNEKEPSDLFFEYFNLEFWEELSIQTNLYSVQQRAHKSVKTTAHELMKLAGLFIAMGTLKYPQVRMYWSRELGLPYFFNTMTRDRFSELRNYLQFADNSTPREDSDKLWKIRLFIDCVRNKYITLPRPEHISIDEQMIPFSGRCQFRQYVPSKPNSLELKNFILTSTEGLVLYFKLY</sequence>
<dbReference type="EMBL" id="BGPR01022315">
    <property type="protein sequence ID" value="GBN88503.1"/>
    <property type="molecule type" value="Genomic_DNA"/>
</dbReference>
<dbReference type="PANTHER" id="PTHR47272">
    <property type="entry name" value="DDE_TNP_1_7 DOMAIN-CONTAINING PROTEIN"/>
    <property type="match status" value="1"/>
</dbReference>
<name>A0A4Y2SL79_ARAVE</name>
<evidence type="ECO:0000313" key="3">
    <source>
        <dbReference type="Proteomes" id="UP000499080"/>
    </source>
</evidence>
<comment type="caution">
    <text evidence="2">The sequence shown here is derived from an EMBL/GenBank/DDBJ whole genome shotgun (WGS) entry which is preliminary data.</text>
</comment>
<gene>
    <name evidence="2" type="ORF">AVEN_193968_1</name>
</gene>
<dbReference type="AlphaFoldDB" id="A0A4Y2SL79"/>
<dbReference type="Pfam" id="PF13843">
    <property type="entry name" value="DDE_Tnp_1_7"/>
    <property type="match status" value="1"/>
</dbReference>
<dbReference type="PANTHER" id="PTHR47272:SF1">
    <property type="entry name" value="PIGGYBAC TRANSPOSABLE ELEMENT-DERIVED PROTEIN 3-LIKE"/>
    <property type="match status" value="1"/>
</dbReference>
<evidence type="ECO:0000313" key="2">
    <source>
        <dbReference type="EMBL" id="GBN88503.1"/>
    </source>
</evidence>
<organism evidence="2 3">
    <name type="scientific">Araneus ventricosus</name>
    <name type="common">Orbweaver spider</name>
    <name type="synonym">Epeira ventricosa</name>
    <dbReference type="NCBI Taxonomy" id="182803"/>
    <lineage>
        <taxon>Eukaryota</taxon>
        <taxon>Metazoa</taxon>
        <taxon>Ecdysozoa</taxon>
        <taxon>Arthropoda</taxon>
        <taxon>Chelicerata</taxon>
        <taxon>Arachnida</taxon>
        <taxon>Araneae</taxon>
        <taxon>Araneomorphae</taxon>
        <taxon>Entelegynae</taxon>
        <taxon>Araneoidea</taxon>
        <taxon>Araneidae</taxon>
        <taxon>Araneus</taxon>
    </lineage>
</organism>
<keyword evidence="3" id="KW-1185">Reference proteome</keyword>
<protein>
    <recommendedName>
        <fullName evidence="1">PiggyBac transposable element-derived protein domain-containing protein</fullName>
    </recommendedName>
</protein>